<feature type="compositionally biased region" description="Acidic residues" evidence="6">
    <location>
        <begin position="909"/>
        <end position="921"/>
    </location>
</feature>
<organism evidence="7 8">
    <name type="scientific">Aeromicrobium marinum DSM 15272</name>
    <dbReference type="NCBI Taxonomy" id="585531"/>
    <lineage>
        <taxon>Bacteria</taxon>
        <taxon>Bacillati</taxon>
        <taxon>Actinomycetota</taxon>
        <taxon>Actinomycetes</taxon>
        <taxon>Propionibacteriales</taxon>
        <taxon>Nocardioidaceae</taxon>
        <taxon>Aeromicrobium</taxon>
    </lineage>
</organism>
<gene>
    <name evidence="7" type="ORF">HMPREF0063_12055</name>
</gene>
<feature type="compositionally biased region" description="Polar residues" evidence="6">
    <location>
        <begin position="733"/>
        <end position="752"/>
    </location>
</feature>
<reference evidence="7" key="1">
    <citation type="submission" date="2010-08" db="EMBL/GenBank/DDBJ databases">
        <authorList>
            <person name="Muzny D."/>
            <person name="Qin X."/>
            <person name="Buhay C."/>
            <person name="Dugan-Rocha S."/>
            <person name="Ding Y."/>
            <person name="Chen G."/>
            <person name="Hawes A."/>
            <person name="Holder M."/>
            <person name="Jhangiani S."/>
            <person name="Johnson A."/>
            <person name="Khan Z."/>
            <person name="Li Z."/>
            <person name="Liu W."/>
            <person name="Liu X."/>
            <person name="Perez L."/>
            <person name="Shen H."/>
            <person name="Wang Q."/>
            <person name="Watt J."/>
            <person name="Xi L."/>
            <person name="Xin Y."/>
            <person name="Zhou J."/>
            <person name="Deng J."/>
            <person name="Jiang H."/>
            <person name="Liu Y."/>
            <person name="Qu J."/>
            <person name="Song X.-Z."/>
            <person name="Zhang L."/>
            <person name="Villasana D."/>
            <person name="Johnson A."/>
            <person name="Liu J."/>
            <person name="Liyanage D."/>
            <person name="Lorensuhewa L."/>
            <person name="Robinson T."/>
            <person name="Song A."/>
            <person name="Song B.-B."/>
            <person name="Dinh H."/>
            <person name="Thornton R."/>
            <person name="Coyle M."/>
            <person name="Francisco L."/>
            <person name="Jackson L."/>
            <person name="Javaid M."/>
            <person name="Korchina V."/>
            <person name="Kovar C."/>
            <person name="Mata R."/>
            <person name="Mathew T."/>
            <person name="Ngo R."/>
            <person name="Nguyen L."/>
            <person name="Nguyen N."/>
            <person name="Okwuonu G."/>
            <person name="Ongeri F."/>
            <person name="Pham C."/>
            <person name="Simmons D."/>
            <person name="Wilczek-Boney K."/>
            <person name="Hale W."/>
            <person name="Jakkamsetti A."/>
            <person name="Pham P."/>
            <person name="Ruth R."/>
            <person name="San Lucas F."/>
            <person name="Warren J."/>
            <person name="Zhang J."/>
            <person name="Zhao Z."/>
            <person name="Zhou C."/>
            <person name="Zhu D."/>
            <person name="Lee S."/>
            <person name="Bess C."/>
            <person name="Blankenburg K."/>
            <person name="Forbes L."/>
            <person name="Fu Q."/>
            <person name="Gubbala S."/>
            <person name="Hirani K."/>
            <person name="Jayaseelan J.C."/>
            <person name="Lara F."/>
            <person name="Munidasa M."/>
            <person name="Palculict T."/>
            <person name="Patil S."/>
            <person name="Pu L.-L."/>
            <person name="Saada N."/>
            <person name="Tang L."/>
            <person name="Weissenberger G."/>
            <person name="Zhu Y."/>
            <person name="Hemphill L."/>
            <person name="Shang Y."/>
            <person name="Youmans B."/>
            <person name="Ayvaz T."/>
            <person name="Ross M."/>
            <person name="Santibanez J."/>
            <person name="Aqrawi P."/>
            <person name="Gross S."/>
            <person name="Joshi V."/>
            <person name="Fowler G."/>
            <person name="Nazareth L."/>
            <person name="Reid J."/>
            <person name="Worley K."/>
            <person name="Petrosino J."/>
            <person name="Highlander S."/>
            <person name="Gibbs R."/>
        </authorList>
    </citation>
    <scope>NUCLEOTIDE SEQUENCE [LARGE SCALE GENOMIC DNA]</scope>
    <source>
        <strain evidence="7">DSM 15272</strain>
    </source>
</reference>
<evidence type="ECO:0000313" key="8">
    <source>
        <dbReference type="Proteomes" id="UP000003111"/>
    </source>
</evidence>
<feature type="region of interest" description="Disordered" evidence="6">
    <location>
        <begin position="725"/>
        <end position="752"/>
    </location>
</feature>
<dbReference type="InterPro" id="IPR005372">
    <property type="entry name" value="UPF0182"/>
</dbReference>
<dbReference type="Pfam" id="PF03699">
    <property type="entry name" value="UPF0182"/>
    <property type="match status" value="1"/>
</dbReference>
<feature type="transmembrane region" description="Helical" evidence="5">
    <location>
        <begin position="24"/>
        <end position="46"/>
    </location>
</feature>
<feature type="transmembrane region" description="Helical" evidence="5">
    <location>
        <begin position="290"/>
        <end position="310"/>
    </location>
</feature>
<evidence type="ECO:0000256" key="1">
    <source>
        <dbReference type="ARBA" id="ARBA00022475"/>
    </source>
</evidence>
<feature type="transmembrane region" description="Helical" evidence="5">
    <location>
        <begin position="218"/>
        <end position="235"/>
    </location>
</feature>
<dbReference type="PANTHER" id="PTHR39344">
    <property type="entry name" value="UPF0182 PROTEIN SLL1060"/>
    <property type="match status" value="1"/>
</dbReference>
<sequence length="978" mass="107762">MSDFFGEPRPTQPAEPAPDRRRRVLVPTLITLAVLLFLGSIFTSVYTDRLWFQSVGYSDVFRTVLISRIGLFLVLGLVFGLFVAVNAYLAWRFRPENVTFRRDDPAFRYRQALAPIGRPVLIVVTLLMTTFAGSVASGQWQTFQLWRNGGSFGITDPQFSRDVGFFVFDYPWLRFLSSFSFTMIVIAVLVTAFVHYVFGGIRIVGRGPRFTRAAQVQIAVLVGLGVLLRAFSYYLDRFGLAVGNSALFDGIGFTDDNARIPARNILIIVAIVCAILFFSTIFLKSWTLPGIGLGLLILSSVLIGGIWPYIMQSFQVRPSEPDKEAPYIARNIEATRDAYGVSDSEVLEYSASTTLSAEELNETAASRVSSRLLDPTLISDAFQQLQQVRGYYTVPETLDVDRYVLDGEEQPQDVIIAAREVDLNGLQASQRNWANDHTVYTHGYGVIAARGNQRGAQGEPVWVQRDIPPVGEIETDIPPRIYFGENSPTYSIVGRPDGADPIEVDIPRGGSAGADDADANATQNTYDGEGGVPVGNIFKKALYAFKFAEPNIILSNRVNENSKILYDREPRLRVEKVAPWLTVDGDVYPAVVDGRVVWIVDGYTTSNNYPYSEHRSLDEATADTLTESSAQAALPTDEINYMRNSVKAVVDAYDGSVDLYQWDTEDPILETWMKVFPDAVQPKDEISESLLEHLRYPVDLFKVQRDVLARYHVTDAATFYEDGERWRVPGDPTQGSESTTLQPPYYLSTTRPGQEETRFSLTSVFLPNSRQNLASFVSVNSEASDEENYGKMQILQLPSETQVPGPSQIANSFQTDRGVTQALLQFEQSQQARILRGNLLTLPVGDGLLYVQPVYIQRSASEGTFPVLQFVAASFGETVGFGQTLEEALRVALGLESGDIPTPPAGEDAPPEEGTPPDEGETPAPDGATKTTAQWLEDASAAYNAAQQALAAGDLSGYQRQINAMNTAIEGAQASLGQ</sequence>
<feature type="transmembrane region" description="Helical" evidence="5">
    <location>
        <begin position="265"/>
        <end position="283"/>
    </location>
</feature>
<name>E2SEB9_9ACTN</name>
<dbReference type="GO" id="GO:0005576">
    <property type="term" value="C:extracellular region"/>
    <property type="evidence" value="ECO:0007669"/>
    <property type="project" value="TreeGrafter"/>
</dbReference>
<keyword evidence="8" id="KW-1185">Reference proteome</keyword>
<dbReference type="GO" id="GO:0005886">
    <property type="term" value="C:plasma membrane"/>
    <property type="evidence" value="ECO:0007669"/>
    <property type="project" value="UniProtKB-SubCell"/>
</dbReference>
<evidence type="ECO:0000256" key="2">
    <source>
        <dbReference type="ARBA" id="ARBA00022692"/>
    </source>
</evidence>
<evidence type="ECO:0000256" key="6">
    <source>
        <dbReference type="SAM" id="MobiDB-lite"/>
    </source>
</evidence>
<protein>
    <recommendedName>
        <fullName evidence="5">UPF0182 protein HMPREF0063_12055</fullName>
    </recommendedName>
</protein>
<comment type="caution">
    <text evidence="7">The sequence shown here is derived from an EMBL/GenBank/DDBJ whole genome shotgun (WGS) entry which is preliminary data.</text>
</comment>
<dbReference type="PANTHER" id="PTHR39344:SF1">
    <property type="entry name" value="UPF0182 PROTEIN SLL1060"/>
    <property type="match status" value="1"/>
</dbReference>
<evidence type="ECO:0000256" key="4">
    <source>
        <dbReference type="ARBA" id="ARBA00023136"/>
    </source>
</evidence>
<comment type="subcellular location">
    <subcellularLocation>
        <location evidence="5">Cell membrane</location>
        <topology evidence="5">Multi-pass membrane protein</topology>
    </subcellularLocation>
</comment>
<comment type="similarity">
    <text evidence="5">Belongs to the UPF0182 family.</text>
</comment>
<accession>E2SEB9</accession>
<feature type="transmembrane region" description="Helical" evidence="5">
    <location>
        <begin position="66"/>
        <end position="91"/>
    </location>
</feature>
<dbReference type="HAMAP" id="MF_01600">
    <property type="entry name" value="UPF0182"/>
    <property type="match status" value="1"/>
</dbReference>
<dbReference type="Proteomes" id="UP000003111">
    <property type="component" value="Unassembled WGS sequence"/>
</dbReference>
<proteinExistence type="inferred from homology"/>
<keyword evidence="2 5" id="KW-0812">Transmembrane</keyword>
<evidence type="ECO:0000313" key="7">
    <source>
        <dbReference type="EMBL" id="EFQ82846.1"/>
    </source>
</evidence>
<feature type="transmembrane region" description="Helical" evidence="5">
    <location>
        <begin position="112"/>
        <end position="136"/>
    </location>
</feature>
<dbReference type="STRING" id="585531.HMPREF0063_12055"/>
<evidence type="ECO:0000256" key="3">
    <source>
        <dbReference type="ARBA" id="ARBA00022989"/>
    </source>
</evidence>
<keyword evidence="1 5" id="KW-1003">Cell membrane</keyword>
<dbReference type="RefSeq" id="WP_007077147.1">
    <property type="nucleotide sequence ID" value="NZ_CM001024.1"/>
</dbReference>
<dbReference type="EMBL" id="ACLF03000006">
    <property type="protein sequence ID" value="EFQ82846.1"/>
    <property type="molecule type" value="Genomic_DNA"/>
</dbReference>
<feature type="transmembrane region" description="Helical" evidence="5">
    <location>
        <begin position="175"/>
        <end position="198"/>
    </location>
</feature>
<keyword evidence="4 5" id="KW-0472">Membrane</keyword>
<dbReference type="HOGENOM" id="CLU_007733_1_0_11"/>
<evidence type="ECO:0000256" key="5">
    <source>
        <dbReference type="HAMAP-Rule" id="MF_01600"/>
    </source>
</evidence>
<dbReference type="OrthoDB" id="9763654at2"/>
<keyword evidence="3 5" id="KW-1133">Transmembrane helix</keyword>
<feature type="region of interest" description="Disordered" evidence="6">
    <location>
        <begin position="896"/>
        <end position="931"/>
    </location>
</feature>
<dbReference type="AlphaFoldDB" id="E2SEB9"/>
<dbReference type="eggNOG" id="COG1615">
    <property type="taxonomic scope" value="Bacteria"/>
</dbReference>